<sequence length="94" mass="11012">MPLKVQTSGYSGFYFRVLKEGKVALTDRLEQISAHPKSITVAFANRIMHVDKNNWEEMQRILEVKELSVNWRQTFAKRLLGHETDTRERLHGID</sequence>
<evidence type="ECO:0000259" key="1">
    <source>
        <dbReference type="Pfam" id="PF03475"/>
    </source>
</evidence>
<dbReference type="Gene3D" id="2.40.33.20">
    <property type="entry name" value="PK beta-barrel domain-like"/>
    <property type="match status" value="1"/>
</dbReference>
<protein>
    <recommendedName>
        <fullName evidence="1">YiiM-like triple helical domain-containing protein</fullName>
    </recommendedName>
</protein>
<dbReference type="EMBL" id="BMHE01000003">
    <property type="protein sequence ID" value="GGI45117.1"/>
    <property type="molecule type" value="Genomic_DNA"/>
</dbReference>
<dbReference type="InterPro" id="IPR011037">
    <property type="entry name" value="Pyrv_Knase-like_insert_dom_sf"/>
</dbReference>
<dbReference type="Proteomes" id="UP000615455">
    <property type="component" value="Unassembled WGS sequence"/>
</dbReference>
<accession>A0ABQ2BSG5</accession>
<organism evidence="2 3">
    <name type="scientific">Paenibacillus marchantiophytorum</name>
    <dbReference type="NCBI Taxonomy" id="1619310"/>
    <lineage>
        <taxon>Bacteria</taxon>
        <taxon>Bacillati</taxon>
        <taxon>Bacillota</taxon>
        <taxon>Bacilli</taxon>
        <taxon>Bacillales</taxon>
        <taxon>Paenibacillaceae</taxon>
        <taxon>Paenibacillus</taxon>
    </lineage>
</organism>
<feature type="domain" description="YiiM-like triple helical" evidence="1">
    <location>
        <begin position="39"/>
        <end position="80"/>
    </location>
</feature>
<gene>
    <name evidence="2" type="ORF">GCM10008018_10490</name>
</gene>
<dbReference type="PANTHER" id="PTHR30212:SF4">
    <property type="entry name" value="MOSC DOMAIN-CONTAINING PROTEIN"/>
    <property type="match status" value="1"/>
</dbReference>
<keyword evidence="3" id="KW-1185">Reference proteome</keyword>
<dbReference type="PANTHER" id="PTHR30212">
    <property type="entry name" value="PROTEIN YIIM"/>
    <property type="match status" value="1"/>
</dbReference>
<dbReference type="Pfam" id="PF03475">
    <property type="entry name" value="YiiM_3-alpha"/>
    <property type="match status" value="1"/>
</dbReference>
<proteinExistence type="predicted"/>
<dbReference type="InterPro" id="IPR052353">
    <property type="entry name" value="Benzoxazolinone_Detox_Enz"/>
</dbReference>
<evidence type="ECO:0000313" key="2">
    <source>
        <dbReference type="EMBL" id="GGI45117.1"/>
    </source>
</evidence>
<reference evidence="3" key="1">
    <citation type="journal article" date="2019" name="Int. J. Syst. Evol. Microbiol.">
        <title>The Global Catalogue of Microorganisms (GCM) 10K type strain sequencing project: providing services to taxonomists for standard genome sequencing and annotation.</title>
        <authorList>
            <consortium name="The Broad Institute Genomics Platform"/>
            <consortium name="The Broad Institute Genome Sequencing Center for Infectious Disease"/>
            <person name="Wu L."/>
            <person name="Ma J."/>
        </authorList>
    </citation>
    <scope>NUCLEOTIDE SEQUENCE [LARGE SCALE GENOMIC DNA]</scope>
    <source>
        <strain evidence="3">CGMCC 1.15043</strain>
    </source>
</reference>
<evidence type="ECO:0000313" key="3">
    <source>
        <dbReference type="Proteomes" id="UP000615455"/>
    </source>
</evidence>
<dbReference type="InterPro" id="IPR005163">
    <property type="entry name" value="Tri_helical_YiiM-like"/>
</dbReference>
<comment type="caution">
    <text evidence="2">The sequence shown here is derived from an EMBL/GenBank/DDBJ whole genome shotgun (WGS) entry which is preliminary data.</text>
</comment>
<dbReference type="SUPFAM" id="SSF50800">
    <property type="entry name" value="PK beta-barrel domain-like"/>
    <property type="match status" value="1"/>
</dbReference>
<name>A0ABQ2BSG5_9BACL</name>